<evidence type="ECO:0000313" key="3">
    <source>
        <dbReference type="EMBL" id="GHG29973.1"/>
    </source>
</evidence>
<gene>
    <name evidence="3" type="ORF">GCM10017567_57240</name>
</gene>
<dbReference type="Proteomes" id="UP000649955">
    <property type="component" value="Unassembled WGS sequence"/>
</dbReference>
<dbReference type="RefSeq" id="WP_191314407.1">
    <property type="nucleotide sequence ID" value="NZ_BNAW01000030.1"/>
</dbReference>
<accession>A0ABQ3KJD3</accession>
<feature type="region of interest" description="Disordered" evidence="1">
    <location>
        <begin position="1"/>
        <end position="22"/>
    </location>
</feature>
<organism evidence="3 4">
    <name type="scientific">Amycolatopsis bullii</name>
    <dbReference type="NCBI Taxonomy" id="941987"/>
    <lineage>
        <taxon>Bacteria</taxon>
        <taxon>Bacillati</taxon>
        <taxon>Actinomycetota</taxon>
        <taxon>Actinomycetes</taxon>
        <taxon>Pseudonocardiales</taxon>
        <taxon>Pseudonocardiaceae</taxon>
        <taxon>Amycolatopsis</taxon>
    </lineage>
</organism>
<dbReference type="EMBL" id="BNAW01000030">
    <property type="protein sequence ID" value="GHG29973.1"/>
    <property type="molecule type" value="Genomic_DNA"/>
</dbReference>
<evidence type="ECO:0000256" key="1">
    <source>
        <dbReference type="SAM" id="MobiDB-lite"/>
    </source>
</evidence>
<proteinExistence type="predicted"/>
<comment type="caution">
    <text evidence="3">The sequence shown here is derived from an EMBL/GenBank/DDBJ whole genome shotgun (WGS) entry which is preliminary data.</text>
</comment>
<keyword evidence="4" id="KW-1185">Reference proteome</keyword>
<dbReference type="Pfam" id="PF24831">
    <property type="entry name" value="DUF7715"/>
    <property type="match status" value="1"/>
</dbReference>
<feature type="domain" description="DUF7715" evidence="2">
    <location>
        <begin position="2"/>
        <end position="127"/>
    </location>
</feature>
<evidence type="ECO:0000313" key="4">
    <source>
        <dbReference type="Proteomes" id="UP000649955"/>
    </source>
</evidence>
<evidence type="ECO:0000259" key="2">
    <source>
        <dbReference type="Pfam" id="PF24831"/>
    </source>
</evidence>
<dbReference type="InterPro" id="IPR056132">
    <property type="entry name" value="DUF7715"/>
</dbReference>
<reference evidence="4" key="1">
    <citation type="journal article" date="2019" name="Int. J. Syst. Evol. Microbiol.">
        <title>The Global Catalogue of Microorganisms (GCM) 10K type strain sequencing project: providing services to taxonomists for standard genome sequencing and annotation.</title>
        <authorList>
            <consortium name="The Broad Institute Genomics Platform"/>
            <consortium name="The Broad Institute Genome Sequencing Center for Infectious Disease"/>
            <person name="Wu L."/>
            <person name="Ma J."/>
        </authorList>
    </citation>
    <scope>NUCLEOTIDE SEQUENCE [LARGE SCALE GENOMIC DNA]</scope>
    <source>
        <strain evidence="4">CGMCC 4.7680</strain>
    </source>
</reference>
<name>A0ABQ3KJD3_9PSEU</name>
<protein>
    <recommendedName>
        <fullName evidence="2">DUF7715 domain-containing protein</fullName>
    </recommendedName>
</protein>
<sequence>MLKYFVSTHRTQGDRDNDSNSVPDVELVDLPGTCHDNPDSPICGCARSFVGFDSRQATTTAEIVESDMTPTEYVDRFYAMLLALRFEDSPKLRTDAANDAMEMLRIAAQWPVGTVVERRGDEIRVRRFPDET</sequence>